<dbReference type="Pfam" id="PF14844">
    <property type="entry name" value="PH_BEACH"/>
    <property type="match status" value="1"/>
</dbReference>
<keyword evidence="2" id="KW-0677">Repeat</keyword>
<dbReference type="InterPro" id="IPR013320">
    <property type="entry name" value="ConA-like_dom_sf"/>
</dbReference>
<dbReference type="InterPro" id="IPR046851">
    <property type="entry name" value="NBCH_WD40"/>
</dbReference>
<evidence type="ECO:0000313" key="7">
    <source>
        <dbReference type="EMBL" id="WZN65173.1"/>
    </source>
</evidence>
<proteinExistence type="predicted"/>
<dbReference type="PROSITE" id="PS51783">
    <property type="entry name" value="PH_BEACH"/>
    <property type="match status" value="1"/>
</dbReference>
<dbReference type="Pfam" id="PF20426">
    <property type="entry name" value="NBCH_WD40"/>
    <property type="match status" value="1"/>
</dbReference>
<gene>
    <name evidence="7" type="ORF">HKI87_11g67300</name>
</gene>
<evidence type="ECO:0000256" key="1">
    <source>
        <dbReference type="ARBA" id="ARBA00022574"/>
    </source>
</evidence>
<dbReference type="EMBL" id="CP151511">
    <property type="protein sequence ID" value="WZN65173.1"/>
    <property type="molecule type" value="Genomic_DNA"/>
</dbReference>
<reference evidence="7 8" key="1">
    <citation type="submission" date="2024-03" db="EMBL/GenBank/DDBJ databases">
        <title>Complete genome sequence of the green alga Chloropicon roscoffensis RCC1871.</title>
        <authorList>
            <person name="Lemieux C."/>
            <person name="Pombert J.-F."/>
            <person name="Otis C."/>
            <person name="Turmel M."/>
        </authorList>
    </citation>
    <scope>NUCLEOTIDE SEQUENCE [LARGE SCALE GENOMIC DNA]</scope>
    <source>
        <strain evidence="7 8">RCC1871</strain>
    </source>
</reference>
<evidence type="ECO:0000313" key="8">
    <source>
        <dbReference type="Proteomes" id="UP001472866"/>
    </source>
</evidence>
<dbReference type="SUPFAM" id="SSF49899">
    <property type="entry name" value="Concanavalin A-like lectins/glucanases"/>
    <property type="match status" value="1"/>
</dbReference>
<accession>A0AAX4PGW0</accession>
<dbReference type="SMART" id="SM00320">
    <property type="entry name" value="WD40"/>
    <property type="match status" value="3"/>
</dbReference>
<evidence type="ECO:0000256" key="3">
    <source>
        <dbReference type="PROSITE-ProRule" id="PRU00221"/>
    </source>
</evidence>
<keyword evidence="1 3" id="KW-0853">WD repeat</keyword>
<dbReference type="SUPFAM" id="SSF81837">
    <property type="entry name" value="BEACH domain"/>
    <property type="match status" value="1"/>
</dbReference>
<dbReference type="PROSITE" id="PS50197">
    <property type="entry name" value="BEACH"/>
    <property type="match status" value="1"/>
</dbReference>
<dbReference type="Gene3D" id="2.130.10.10">
    <property type="entry name" value="YVTN repeat-like/Quinoprotein amine dehydrogenase"/>
    <property type="match status" value="1"/>
</dbReference>
<protein>
    <submittedName>
        <fullName evidence="7">BEACH domain-containing protein</fullName>
    </submittedName>
</protein>
<dbReference type="SUPFAM" id="SSF48371">
    <property type="entry name" value="ARM repeat"/>
    <property type="match status" value="1"/>
</dbReference>
<dbReference type="Pfam" id="PF13385">
    <property type="entry name" value="Laminin_G_3"/>
    <property type="match status" value="1"/>
</dbReference>
<dbReference type="SMART" id="SM01026">
    <property type="entry name" value="Beach"/>
    <property type="match status" value="1"/>
</dbReference>
<dbReference type="InterPro" id="IPR036372">
    <property type="entry name" value="BEACH_dom_sf"/>
</dbReference>
<dbReference type="InterPro" id="IPR016024">
    <property type="entry name" value="ARM-type_fold"/>
</dbReference>
<dbReference type="InterPro" id="IPR000409">
    <property type="entry name" value="BEACH_dom"/>
</dbReference>
<evidence type="ECO:0000259" key="5">
    <source>
        <dbReference type="PROSITE" id="PS50197"/>
    </source>
</evidence>
<dbReference type="SUPFAM" id="SSF50729">
    <property type="entry name" value="PH domain-like"/>
    <property type="match status" value="1"/>
</dbReference>
<feature type="region of interest" description="Disordered" evidence="4">
    <location>
        <begin position="15"/>
        <end position="36"/>
    </location>
</feature>
<dbReference type="InterPro" id="IPR031570">
    <property type="entry name" value="NBEA/BDCP_DUF4704"/>
</dbReference>
<dbReference type="Pfam" id="PF20425">
    <property type="entry name" value="Neurobeachin"/>
    <property type="match status" value="1"/>
</dbReference>
<feature type="domain" description="BEACH-type PH" evidence="6">
    <location>
        <begin position="2135"/>
        <end position="2243"/>
    </location>
</feature>
<dbReference type="Pfam" id="PF15787">
    <property type="entry name" value="DUF4704"/>
    <property type="match status" value="1"/>
</dbReference>
<dbReference type="InterPro" id="IPR036322">
    <property type="entry name" value="WD40_repeat_dom_sf"/>
</dbReference>
<dbReference type="InterPro" id="IPR023362">
    <property type="entry name" value="PH-BEACH_dom"/>
</dbReference>
<evidence type="ECO:0000256" key="4">
    <source>
        <dbReference type="SAM" id="MobiDB-lite"/>
    </source>
</evidence>
<organism evidence="7 8">
    <name type="scientific">Chloropicon roscoffensis</name>
    <dbReference type="NCBI Taxonomy" id="1461544"/>
    <lineage>
        <taxon>Eukaryota</taxon>
        <taxon>Viridiplantae</taxon>
        <taxon>Chlorophyta</taxon>
        <taxon>Chloropicophyceae</taxon>
        <taxon>Chloropicales</taxon>
        <taxon>Chloropicaceae</taxon>
        <taxon>Chloropicon</taxon>
    </lineage>
</organism>
<dbReference type="InterPro" id="IPR046852">
    <property type="entry name" value="Neurobeachin_a-sol"/>
</dbReference>
<keyword evidence="8" id="KW-1185">Reference proteome</keyword>
<dbReference type="Proteomes" id="UP001472866">
    <property type="component" value="Chromosome 11"/>
</dbReference>
<evidence type="ECO:0000256" key="2">
    <source>
        <dbReference type="ARBA" id="ARBA00022737"/>
    </source>
</evidence>
<dbReference type="Gene3D" id="1.10.1540.10">
    <property type="entry name" value="BEACH domain"/>
    <property type="match status" value="1"/>
</dbReference>
<dbReference type="PROSITE" id="PS50294">
    <property type="entry name" value="WD_REPEATS_REGION"/>
    <property type="match status" value="1"/>
</dbReference>
<name>A0AAX4PGW0_9CHLO</name>
<dbReference type="PROSITE" id="PS50082">
    <property type="entry name" value="WD_REPEATS_2"/>
    <property type="match status" value="1"/>
</dbReference>
<dbReference type="Gene3D" id="2.30.29.30">
    <property type="entry name" value="Pleckstrin-homology domain (PH domain)/Phosphotyrosine-binding domain (PTB)"/>
    <property type="match status" value="1"/>
</dbReference>
<dbReference type="FunFam" id="1.10.1540.10:FF:000001">
    <property type="entry name" value="neurobeachin isoform X1"/>
    <property type="match status" value="1"/>
</dbReference>
<feature type="repeat" description="WD" evidence="3">
    <location>
        <begin position="2677"/>
        <end position="2718"/>
    </location>
</feature>
<dbReference type="PANTHER" id="PTHR13743">
    <property type="entry name" value="BEIGE/BEACH-RELATED"/>
    <property type="match status" value="1"/>
</dbReference>
<dbReference type="Pfam" id="PF02138">
    <property type="entry name" value="Beach"/>
    <property type="match status" value="1"/>
</dbReference>
<dbReference type="PANTHER" id="PTHR13743:SF112">
    <property type="entry name" value="BEACH DOMAIN-CONTAINING PROTEIN"/>
    <property type="match status" value="1"/>
</dbReference>
<dbReference type="InterPro" id="IPR050865">
    <property type="entry name" value="BEACH_Domain"/>
</dbReference>
<dbReference type="Gene3D" id="2.60.120.200">
    <property type="match status" value="1"/>
</dbReference>
<feature type="domain" description="BEACH" evidence="5">
    <location>
        <begin position="2253"/>
        <end position="2548"/>
    </location>
</feature>
<dbReference type="SUPFAM" id="SSF50978">
    <property type="entry name" value="WD40 repeat-like"/>
    <property type="match status" value="1"/>
</dbReference>
<sequence length="2895" mass="320287">MNALRSFANQVLSTVGQKEASGARERDSGQAETSGRLSDRLPEVVFDESCSAELKLLQIWNKYYSARREKKAEEAKLLLQVLLKELVSKLEGWRPNADTSLLDGSLRGAGSKVEKGLAFGHPKSLTSSLCAELVNLGQNVHYVLERELLSLPDLQAIGGLRLLEGLALLCRSQYNQAVFLDADGLQSTCRIVRNAINQLHVCSTTASVPGSADRDNPHHHNKVGYLHSLLGRCMAVLAPFLDPDNLISRDHGRSGARGEHPLVACDVCSAHVVADYVELLQIIKSSGRWSLEIFKLQSAVLDTIRMAYTVNADSDLLDVGIVESIASLVGKSSCKDPNLLGDPAFFEVQTRALEVLATASRRHAVIVQHFLQSEGVAKVHQWMLLVLESLRGGGGMEVVGTAFASLEAQVNLCRENERYVESLLLGVFGLLSKEADLLWEYQWELAEDESKDAKRLAAGVLEFKKHAIKWVAMLLQSSKYGITLLRRHKCWEVLLGRNFFGLRPQRGKGGGGEGAAAQVMQDAMECQTLVASLLYKAITSTWNTLPEIEVKVLLREAHNLALQPGSCAQLLNVLRKYVNSFKISKTATVMDRADCSSGMARVIQRQKGAEDGEWELLASDDSFLAGVFEKGLEGSSLQTRTRTHVLAVLKDVFGCHVAVEEYFVKQWNAVGVLFSLVWDSELQDYSLGMVKGLLKMSPMNTDAQIAKSVLFTRYVEALPRAQVEIHTSGLKLVFLLLEGIQETIAEDASHQGLFNECETILHVFNLLNEDFSAEEGPELCRSVLKTLGYLISGNHQGRKHLERTVGWDTLQELVFHCVTTPIPYSIFLELYNIATDQILVRGEGRGVVHFVSVKLVPTMLNILRRCARNDARLGLRLIHSVLKQSIANCSACDYHGVTAQLLEWFQECGEEERELQDCIVAVVETVGKVSLSAKDLRSVLRTCYGCESTALDEVKLLQTVSILRKVVNQDGPTDFLDFDGVQSGLRWKGKSSWAGSKAYSFSVWLRFDTSNLQQTQGKVLYSLHGRATKGDHNFVVVVLESNRILIHTAESKLHSASFNVDVPVGSWFQLGIVHDNSSTFGSSTVALYVNGVKENVQKLKYPKNIDVLTGITVGCLDEVDTPHTMSKWLLSLKGQASSVFLFQDALSEKHMAQIYRIGPNFVFSRLIKGFNTGDVLFLALKVKARANGELYNVMQPGAPIEMSVLEGTHFCFTRVIKDMVQCIGGISAILTLFGQLYHNHAPKAKSSETLSSTLTQVFQLLEALMGASHLYMNDMLHMGGFPILGFLLRKADAETISAAMVEAIEDMLIWMLSAQDKGPFKQAFRHLLMDLNWWGSVSETARAPYVELLLRTLRTEYRLVSDAVQISHFLDVLRSRKSKGEVGTNAQGDRVCEDLLTRGYLEAIAVMAEKKFDEGDLVALLCFCNDNVDHDVTSLLIRRLNAWLKGQKMARDRFCGILSRVGGAGLLLPLAGSSNTFVCVEALELLLLGSGEGMRGEELAVLRVLLEDFGAKLASVELDEASFQRLVSLLKTGKYPELYAVSILFRILSKGEASQRKIVLSYCVKLLSKARHNVEVFVKKAAWQSPLAGLILDNLVSLPPECKMSLGKTGKSDVADEVAISWNILISLIFYCVRYKEDGLITVEHTMYHFMWGDAYRKEDSAVIFPQLVSDTFKMILLSDLATRSASDSWTAVEALECEACINNVVGILPLCQDILLGVFLPAKPGGEEEPKNAYDAVEDLRTLSMGKDSNEVDLCKELGLRDHVLGGAADGGPLSVHGALASEFCEVCVAIIYRLLFGSSAKCFAKYIKEAGRAVGGDQTAAEALGPPSPSRAGESLSPGSMQCVFQVTMYLFTTVLNSVEGDERARTIARDICSIVEYCIVSSHVLSNDLAIYIRAMDFLQSSEDIGDCHRALCKSMHRSLCYGAKGSGALEADVSKLLTTETIYRARAHQERALRMTTVRKACEEDRARVADLAQKQTRGARQLAATYSEQDASRRQAEVSGNAEALQEAESRYRHMQRKLRSEKGIWASGVERDLKWKLDRTEDYIRRRMKVKRLYNAREYTTREASLGEKKKAEVAAAGRLIKNLPVKAASEEEGDTEDAGLRESQDLQDLGEGEAAASPEQRLQRSESVSFDDAAFSAECKLVTAKRVVPGALHIHGGRVYFSGKVQEHSNLFGKGTPDPSFGKTKRLCIEVSEIREIHFMRYMLEHSACEIFLQHRGVFLAFQSREEMKRAVKRITVLGPSILVVSRRKRLALAELYSSQWRKGDLSNFNYLMKLNTLAGRTFNDLSQYPVFPWVLSDYESQEIDLSDPKVFRDLSKPVGALDDKRRAVFSERYELSVQADDPSRAFHYGSHYSTAGIVLYFLIRIEPFTFLHSVLQGGKLDHADRLFNSVAATWQMCNTHTADVKELIPEFFCLPEMFENVNSIDFGTCQDGQTKSEVALPPWAKGSPNKFCRIHKRALESDYVSANLHSWVDLVFGYKQRGKAAVEAVNVFHYLSYEGSVDLTAIEDENERKVVTDHVLLFGQTPSQLFRRKLGPRTARPKPGPWEGGGAGIMAVAKTRVSPPRPIRFASMAAPGRLVVVDQDALVHYYRWTTPRDVSFTFGASASPAYALEHDKTTDSLQRLYGSSVGASDNHFAMLARAGCLLSVGHWDNSVRCYGLDDFRCLQSVSCHKDAVTCVAVGLEERVVVTGSRDTTVIVWGVEPSALKAKTAMAPLRENPSHILCGHQDEVACLALSVPLDLVISSSIGGDILFHALQSGEYVRQMQLPSGDVPTRMALHANGVLAVYCQRDLSLYALTLNAKVLSKVELGERISHLSFTHEGEHLVLGGEKGTLSVRDAYSLDQCHKFDATVGITSLVLTQEDCLIATNRNGEVLSVHRETPAKKK</sequence>
<dbReference type="InterPro" id="IPR015943">
    <property type="entry name" value="WD40/YVTN_repeat-like_dom_sf"/>
</dbReference>
<dbReference type="InterPro" id="IPR001680">
    <property type="entry name" value="WD40_rpt"/>
</dbReference>
<evidence type="ECO:0000259" key="6">
    <source>
        <dbReference type="PROSITE" id="PS51783"/>
    </source>
</evidence>
<dbReference type="CDD" id="cd06071">
    <property type="entry name" value="Beach"/>
    <property type="match status" value="1"/>
</dbReference>
<dbReference type="InterPro" id="IPR011993">
    <property type="entry name" value="PH-like_dom_sf"/>
</dbReference>